<dbReference type="InterPro" id="IPR018640">
    <property type="entry name" value="DUF2063"/>
</dbReference>
<dbReference type="InterPro" id="IPR044922">
    <property type="entry name" value="DUF2063_N_sf"/>
</dbReference>
<dbReference type="Proteomes" id="UP001317629">
    <property type="component" value="Chromosome"/>
</dbReference>
<feature type="domain" description="Putative DNA-binding" evidence="1">
    <location>
        <begin position="6"/>
        <end position="100"/>
    </location>
</feature>
<dbReference type="RefSeq" id="WP_281929658.1">
    <property type="nucleotide sequence ID" value="NZ_AP027142.1"/>
</dbReference>
<reference evidence="2 3" key="1">
    <citation type="journal article" date="2023" name="Int. J. Syst. Evol. Microbiol.">
        <title>Methylocystis iwaonis sp. nov., a type II methane-oxidizing bacterium from surface soil of a rice paddy field in Japan, and emended description of the genus Methylocystis (ex Whittenbury et al. 1970) Bowman et al. 1993.</title>
        <authorList>
            <person name="Kaise H."/>
            <person name="Sawadogo J.B."/>
            <person name="Alam M.S."/>
            <person name="Ueno C."/>
            <person name="Dianou D."/>
            <person name="Shinjo R."/>
            <person name="Asakawa S."/>
        </authorList>
    </citation>
    <scope>NUCLEOTIDE SEQUENCE [LARGE SCALE GENOMIC DNA]</scope>
    <source>
        <strain evidence="2 3">SS37A-Re</strain>
    </source>
</reference>
<dbReference type="Pfam" id="PF09836">
    <property type="entry name" value="DUF2063"/>
    <property type="match status" value="1"/>
</dbReference>
<sequence length="263" mass="29480">MSLLSFQRAFQAAILQPEEPDASELGFIAPPRRIDRAAAFGVYHTAYRLRLAEFIATDFSVLRRHLGDDRFGRLVEEYVLSKPSSHRNARWYASGLPEFMLSSQSWSADPRSCDLARFERALADAFDAADAAALDFEALHQIDVDLWPNVVFSFHPSLTLLDLEHGTVSLYESLRDQLEALGTADRAENDVVAVWRRECEVFHCVLGPDERLALNEAMLGKKFSDVCSLLSFKFNGEDVSHLIAGFLSAWVENGLITNISVEP</sequence>
<protein>
    <recommendedName>
        <fullName evidence="1">Putative DNA-binding domain-containing protein</fullName>
    </recommendedName>
</protein>
<dbReference type="Gene3D" id="1.10.150.690">
    <property type="entry name" value="DUF2063"/>
    <property type="match status" value="1"/>
</dbReference>
<keyword evidence="3" id="KW-1185">Reference proteome</keyword>
<accession>A0ABN6V921</accession>
<dbReference type="EMBL" id="AP027142">
    <property type="protein sequence ID" value="BDV32546.1"/>
    <property type="molecule type" value="Genomic_DNA"/>
</dbReference>
<evidence type="ECO:0000313" key="3">
    <source>
        <dbReference type="Proteomes" id="UP001317629"/>
    </source>
</evidence>
<evidence type="ECO:0000259" key="1">
    <source>
        <dbReference type="Pfam" id="PF09836"/>
    </source>
</evidence>
<gene>
    <name evidence="2" type="ORF">SS37A_00750</name>
</gene>
<name>A0ABN6V921_9HYPH</name>
<proteinExistence type="predicted"/>
<evidence type="ECO:0000313" key="2">
    <source>
        <dbReference type="EMBL" id="BDV32546.1"/>
    </source>
</evidence>
<organism evidence="2 3">
    <name type="scientific">Methylocystis iwaonis</name>
    <dbReference type="NCBI Taxonomy" id="2885079"/>
    <lineage>
        <taxon>Bacteria</taxon>
        <taxon>Pseudomonadati</taxon>
        <taxon>Pseudomonadota</taxon>
        <taxon>Alphaproteobacteria</taxon>
        <taxon>Hyphomicrobiales</taxon>
        <taxon>Methylocystaceae</taxon>
        <taxon>Methylocystis</taxon>
    </lineage>
</organism>